<comment type="caution">
    <text evidence="1">The sequence shown here is derived from an EMBL/GenBank/DDBJ whole genome shotgun (WGS) entry which is preliminary data.</text>
</comment>
<keyword evidence="2" id="KW-1185">Reference proteome</keyword>
<organism evidence="1 2">
    <name type="scientific">Oleiharenicola lentus</name>
    <dbReference type="NCBI Taxonomy" id="2508720"/>
    <lineage>
        <taxon>Bacteria</taxon>
        <taxon>Pseudomonadati</taxon>
        <taxon>Verrucomicrobiota</taxon>
        <taxon>Opitutia</taxon>
        <taxon>Opitutales</taxon>
        <taxon>Opitutaceae</taxon>
        <taxon>Oleiharenicola</taxon>
    </lineage>
</organism>
<evidence type="ECO:0000313" key="2">
    <source>
        <dbReference type="Proteomes" id="UP000290218"/>
    </source>
</evidence>
<protein>
    <submittedName>
        <fullName evidence="1">Uncharacterized protein</fullName>
    </submittedName>
</protein>
<accession>A0A4V1M5X1</accession>
<dbReference type="AlphaFoldDB" id="A0A4V1M5X1"/>
<evidence type="ECO:0000313" key="1">
    <source>
        <dbReference type="EMBL" id="RXK52996.1"/>
    </source>
</evidence>
<sequence>MLSFLADFERALLADDPSPDEGTWQPSRSVNYHTGLARLQLVVCMPDKSLKPRGAVLLQSYNLADGTACIKAHLTWAGSDATLIQAVFSKPGCDWKSEARRMAAQWMAGAPAAPVVAGEAPLLAEAAV</sequence>
<name>A0A4V1M5X1_9BACT</name>
<gene>
    <name evidence="1" type="ORF">ESB00_14890</name>
</gene>
<dbReference type="EMBL" id="SDHX01000002">
    <property type="protein sequence ID" value="RXK52996.1"/>
    <property type="molecule type" value="Genomic_DNA"/>
</dbReference>
<dbReference type="Proteomes" id="UP000290218">
    <property type="component" value="Unassembled WGS sequence"/>
</dbReference>
<dbReference type="OrthoDB" id="196973at2"/>
<proteinExistence type="predicted"/>
<reference evidence="1 2" key="1">
    <citation type="submission" date="2019-01" db="EMBL/GenBank/DDBJ databases">
        <title>Lacunisphaera sp. strain TWA-58.</title>
        <authorList>
            <person name="Chen W.-M."/>
        </authorList>
    </citation>
    <scope>NUCLEOTIDE SEQUENCE [LARGE SCALE GENOMIC DNA]</scope>
    <source>
        <strain evidence="1 2">TWA-58</strain>
    </source>
</reference>
<dbReference type="RefSeq" id="WP_129048586.1">
    <property type="nucleotide sequence ID" value="NZ_SDHX01000002.1"/>
</dbReference>